<evidence type="ECO:0000256" key="3">
    <source>
        <dbReference type="RuleBase" id="RU361235"/>
    </source>
</evidence>
<dbReference type="Pfam" id="PF00135">
    <property type="entry name" value="COesterase"/>
    <property type="match status" value="1"/>
</dbReference>
<evidence type="ECO:0000256" key="1">
    <source>
        <dbReference type="ARBA" id="ARBA00005964"/>
    </source>
</evidence>
<dbReference type="InterPro" id="IPR050309">
    <property type="entry name" value="Type-B_Carboxylest/Lipase"/>
</dbReference>
<evidence type="ECO:0000256" key="2">
    <source>
        <dbReference type="ARBA" id="ARBA00022801"/>
    </source>
</evidence>
<feature type="domain" description="Carboxylesterase type B" evidence="4">
    <location>
        <begin position="39"/>
        <end position="513"/>
    </location>
</feature>
<reference evidence="5 6" key="1">
    <citation type="submission" date="2017-08" db="EMBL/GenBank/DDBJ databases">
        <title>Infants hospitalized years apart are colonized by the same room-sourced microbial strains.</title>
        <authorList>
            <person name="Brooks B."/>
            <person name="Olm M.R."/>
            <person name="Firek B.A."/>
            <person name="Baker R."/>
            <person name="Thomas B.C."/>
            <person name="Morowitz M.J."/>
            <person name="Banfield J.F."/>
        </authorList>
    </citation>
    <scope>NUCLEOTIDE SEQUENCE [LARGE SCALE GENOMIC DNA]</scope>
    <source>
        <strain evidence="5">S2_005_003_R2_41</strain>
    </source>
</reference>
<comment type="similarity">
    <text evidence="1 3">Belongs to the type-B carboxylesterase/lipase family.</text>
</comment>
<dbReference type="GO" id="GO:0016787">
    <property type="term" value="F:hydrolase activity"/>
    <property type="evidence" value="ECO:0007669"/>
    <property type="project" value="UniProtKB-KW"/>
</dbReference>
<dbReference type="AlphaFoldDB" id="A0A2W5QPQ8"/>
<name>A0A2W5QPQ8_VARPD</name>
<evidence type="ECO:0000259" key="4">
    <source>
        <dbReference type="Pfam" id="PF00135"/>
    </source>
</evidence>
<keyword evidence="2 3" id="KW-0378">Hydrolase</keyword>
<dbReference type="PROSITE" id="PS00122">
    <property type="entry name" value="CARBOXYLESTERASE_B_1"/>
    <property type="match status" value="1"/>
</dbReference>
<accession>A0A2W5QPQ8</accession>
<evidence type="ECO:0000313" key="6">
    <source>
        <dbReference type="Proteomes" id="UP000249135"/>
    </source>
</evidence>
<gene>
    <name evidence="5" type="ORF">DI563_00700</name>
</gene>
<organism evidence="5 6">
    <name type="scientific">Variovorax paradoxus</name>
    <dbReference type="NCBI Taxonomy" id="34073"/>
    <lineage>
        <taxon>Bacteria</taxon>
        <taxon>Pseudomonadati</taxon>
        <taxon>Pseudomonadota</taxon>
        <taxon>Betaproteobacteria</taxon>
        <taxon>Burkholderiales</taxon>
        <taxon>Comamonadaceae</taxon>
        <taxon>Variovorax</taxon>
    </lineage>
</organism>
<proteinExistence type="inferred from homology"/>
<dbReference type="Proteomes" id="UP000249135">
    <property type="component" value="Unassembled WGS sequence"/>
</dbReference>
<dbReference type="EC" id="3.1.1.-" evidence="3"/>
<dbReference type="EMBL" id="QFPP01000002">
    <property type="protein sequence ID" value="PZQ78349.1"/>
    <property type="molecule type" value="Genomic_DNA"/>
</dbReference>
<evidence type="ECO:0000313" key="5">
    <source>
        <dbReference type="EMBL" id="PZQ78349.1"/>
    </source>
</evidence>
<dbReference type="InterPro" id="IPR002018">
    <property type="entry name" value="CarbesteraseB"/>
</dbReference>
<dbReference type="PANTHER" id="PTHR11559">
    <property type="entry name" value="CARBOXYLESTERASE"/>
    <property type="match status" value="1"/>
</dbReference>
<sequence length="547" mass="58349">MPVQDKSIRLSRRGWLGAAAAGLIAGRAGAMSEDPVFSIVETVHGKVRGLKSGGVHVFKGLRYGADTGGANRFMPPQPVVPWAGVRDATAYANYAPQMPADRRRAYADLIAYDLQPGGMGEDCLALNLWTPSPAKAGRRPVLVHPHGGGHYAGSGNSPQFDGEMLARFGDSVVITLNHRLGAFGYLHLAGLGGERYASSGAAGMLDIVAGLRWVRENVEVFGGDPSRVLVFGQSGGGLKTSTLMAMPGAQGLFHRAGVMSGSGLRCMPQEAAHGIAERFLAALEVKRGALDRLHQMPMPQLLAVQMAFERIDRQQGEAPRAFAPVLDGVAIARHPFDPDAPAMSASVPMIISTTLDERAYRKENFDLDEAGLHAFARARLTGRPGADAAALVDMYRVEDPHATPFVLQARIDTDATFRVGAHLQSERKAAQQAAPVWTYLWKTPSPAYGGRYGAPHGVDIGPSLHDIRMGLNGPTTESQGLADQLASAWVSFAANGDPNNARTPTWPAFTLAGRSTLVFDGPASRTRAVGDPRRSFREFWAPRGPSA</sequence>
<dbReference type="Gene3D" id="3.40.50.1820">
    <property type="entry name" value="alpha/beta hydrolase"/>
    <property type="match status" value="1"/>
</dbReference>
<dbReference type="SUPFAM" id="SSF53474">
    <property type="entry name" value="alpha/beta-Hydrolases"/>
    <property type="match status" value="1"/>
</dbReference>
<protein>
    <recommendedName>
        <fullName evidence="3">Carboxylic ester hydrolase</fullName>
        <ecNumber evidence="3">3.1.1.-</ecNumber>
    </recommendedName>
</protein>
<dbReference type="InterPro" id="IPR029058">
    <property type="entry name" value="AB_hydrolase_fold"/>
</dbReference>
<dbReference type="InterPro" id="IPR019826">
    <property type="entry name" value="Carboxylesterase_B_AS"/>
</dbReference>
<comment type="caution">
    <text evidence="5">The sequence shown here is derived from an EMBL/GenBank/DDBJ whole genome shotgun (WGS) entry which is preliminary data.</text>
</comment>